<dbReference type="Gene3D" id="3.40.50.150">
    <property type="entry name" value="Vaccinia Virus protein VP39"/>
    <property type="match status" value="1"/>
</dbReference>
<dbReference type="EMBL" id="CP058554">
    <property type="protein sequence ID" value="QMV75366.1"/>
    <property type="molecule type" value="Genomic_DNA"/>
</dbReference>
<accession>A0A7G5EMZ1</accession>
<dbReference type="GO" id="GO:0008168">
    <property type="term" value="F:methyltransferase activity"/>
    <property type="evidence" value="ECO:0007669"/>
    <property type="project" value="UniProtKB-KW"/>
</dbReference>
<dbReference type="KEGG" id="cpis:HS961_22420"/>
<comment type="similarity">
    <text evidence="1">Belongs to the glycosyltransferase 2 family.</text>
</comment>
<protein>
    <submittedName>
        <fullName evidence="6">Methyltransferase domain-containing protein</fullName>
    </submittedName>
</protein>
<dbReference type="AlphaFoldDB" id="A0A7G5EMZ1"/>
<dbReference type="Pfam" id="PF13489">
    <property type="entry name" value="Methyltransf_23"/>
    <property type="match status" value="1"/>
</dbReference>
<keyword evidence="6" id="KW-0489">Methyltransferase</keyword>
<evidence type="ECO:0000259" key="5">
    <source>
        <dbReference type="Pfam" id="PF00535"/>
    </source>
</evidence>
<dbReference type="GO" id="GO:0032259">
    <property type="term" value="P:methylation"/>
    <property type="evidence" value="ECO:0007669"/>
    <property type="project" value="UniProtKB-KW"/>
</dbReference>
<dbReference type="RefSeq" id="WP_182325621.1">
    <property type="nucleotide sequence ID" value="NZ_CP058554.1"/>
</dbReference>
<evidence type="ECO:0000256" key="3">
    <source>
        <dbReference type="ARBA" id="ARBA00022679"/>
    </source>
</evidence>
<organism evidence="6 7">
    <name type="scientific">Comamonas piscis</name>
    <dbReference type="NCBI Taxonomy" id="1562974"/>
    <lineage>
        <taxon>Bacteria</taxon>
        <taxon>Pseudomonadati</taxon>
        <taxon>Pseudomonadota</taxon>
        <taxon>Betaproteobacteria</taxon>
        <taxon>Burkholderiales</taxon>
        <taxon>Comamonadaceae</taxon>
        <taxon>Comamonas</taxon>
    </lineage>
</organism>
<dbReference type="InterPro" id="IPR029044">
    <property type="entry name" value="Nucleotide-diphossugar_trans"/>
</dbReference>
<evidence type="ECO:0000256" key="4">
    <source>
        <dbReference type="SAM" id="Coils"/>
    </source>
</evidence>
<sequence length="1240" mass="137015">MTREHHVYTRHIDLQQRSSLSVLANKIQPGARVLDLGCGPGVLGQYLQEHKACTLDGVTFSAEEAALARPYYRDLAVADLEQINLAEAFTRRQYDYIVCADVLEHLRHPEQLLADCRDLLAENGEILVSIPNAGYCGLVMELMQGELRYREEGLLDSTHLRFFTRQSLLRLMTEGVWSVQSLETIDRPLDESEFARTTADSLPPAVMRYLLAQPDALAYQFICSIRPSSDAAAAQAHALLAMQSEANTAHASFTTNLYWADAGQFSESHKLIAKGQIGALQQSIRFALPRFDAAQPALRWDPADRPGFLHLHAMRLYDASGALRWRWEADKPEALAQVPHSQISWQPAPATAPGSTLLLLTGDDPHLHLPIDPALLKECLQADGAVLEVSLGWPMSADYAALADSAQELQARITHADTEVLRAQQAQADAHTQLRLLQAHMQDQQKNLEAAIAQQQEHIQGQQTHIGNLQTHLGNIEASEAYRVGQKLASAKARLRGRPAPAPAVVHVPEHQPAAMEPAQDAPEALDTLNTLDALAEVPDSAVVAVEVEDASAPESIAEPVQPIVAAQPAAMVDIIVPVYRGLVDTQRCLQSVLQAATQTNSQLVVINDASPEPELTAWLRELAQQDSRVHLLENDSNLGFVATVNRGMALHPSNDVLLLNSDTEVSHEWLDRLHRAAYSAPDVGSVTPLSNNATICSYPRFCEKNALPADADLLRLNHLAASANAGQTVEVPTGVGFCMYIRRDCLAQTGLFDVEHFGKGYGEENDFCVRAHDLGWHHLLALDTVVLHTGGVSFGDSKTPREQAAYQTLLQLHPRYDSQVQAHLKANPAQAARNAIDKARLRQHPLPRILMVLHNAGGGTLRHVKELAHSLRDRAVSLALTPLEDNYIRLQWLDAAEGYDEEFHWPTQSEALVALLRELGVSHIHFHHLMGLNLEVMRLPELLGVRYDFTAHDYYAICPQINLMEPTHNAHYAALGVAQCPQCSGAEPAPTGEYIDAWRMRHRLFLNQARYVLAPSKDAALRMHQYFPDAAVRYVTHHDIPDAALLPVPKGQPLAPHAHLRVFILGGVSLAKGGDVMEAVALAAAQSEAPVELHLLGYPHRRMRTQPHASLTVHGPYDDADLPALMARLQPDVVWFPALWPETYSYTLSACLQAGVPVIAPDIGAFPERLAGRPWTWLRPWSTSADEWLALMQHIRQRHYIDGQPPLPAPTAEIELKTQYLQPWSYGHDYLRALRPALN</sequence>
<keyword evidence="7" id="KW-1185">Reference proteome</keyword>
<evidence type="ECO:0000256" key="1">
    <source>
        <dbReference type="ARBA" id="ARBA00006739"/>
    </source>
</evidence>
<dbReference type="SUPFAM" id="SSF53756">
    <property type="entry name" value="UDP-Glycosyltransferase/glycogen phosphorylase"/>
    <property type="match status" value="1"/>
</dbReference>
<dbReference type="InterPro" id="IPR001173">
    <property type="entry name" value="Glyco_trans_2-like"/>
</dbReference>
<dbReference type="Proteomes" id="UP000515240">
    <property type="component" value="Chromosome"/>
</dbReference>
<dbReference type="PANTHER" id="PTHR43179:SF12">
    <property type="entry name" value="GALACTOFURANOSYLTRANSFERASE GLFT2"/>
    <property type="match status" value="1"/>
</dbReference>
<proteinExistence type="inferred from homology"/>
<keyword evidence="3 6" id="KW-0808">Transferase</keyword>
<keyword evidence="4" id="KW-0175">Coiled coil</keyword>
<feature type="domain" description="Glycosyltransferase 2-like" evidence="5">
    <location>
        <begin position="575"/>
        <end position="683"/>
    </location>
</feature>
<feature type="coiled-coil region" evidence="4">
    <location>
        <begin position="406"/>
        <end position="454"/>
    </location>
</feature>
<name>A0A7G5EMZ1_9BURK</name>
<dbReference type="Gene3D" id="3.40.50.2000">
    <property type="entry name" value="Glycogen Phosphorylase B"/>
    <property type="match status" value="2"/>
</dbReference>
<evidence type="ECO:0000313" key="7">
    <source>
        <dbReference type="Proteomes" id="UP000515240"/>
    </source>
</evidence>
<dbReference type="SUPFAM" id="SSF53448">
    <property type="entry name" value="Nucleotide-diphospho-sugar transferases"/>
    <property type="match status" value="1"/>
</dbReference>
<gene>
    <name evidence="6" type="ORF">HS961_22420</name>
</gene>
<evidence type="ECO:0000313" key="6">
    <source>
        <dbReference type="EMBL" id="QMV75366.1"/>
    </source>
</evidence>
<dbReference type="GO" id="GO:0016757">
    <property type="term" value="F:glycosyltransferase activity"/>
    <property type="evidence" value="ECO:0007669"/>
    <property type="project" value="UniProtKB-KW"/>
</dbReference>
<reference evidence="6 7" key="1">
    <citation type="journal article" date="2020" name="G3 (Bethesda)">
        <title>CeMbio - The Caenorhabditis elegans Microbiome Resource.</title>
        <authorList>
            <person name="Dirksen P."/>
            <person name="Assie A."/>
            <person name="Zimmermann J."/>
            <person name="Zhang F."/>
            <person name="Tietje A.M."/>
            <person name="Marsh S.A."/>
            <person name="Felix M.A."/>
            <person name="Shapira M."/>
            <person name="Kaleta C."/>
            <person name="Schulenburg H."/>
            <person name="Samuel B."/>
        </authorList>
    </citation>
    <scope>NUCLEOTIDE SEQUENCE [LARGE SCALE GENOMIC DNA]</scope>
    <source>
        <strain evidence="6 7">BIGb0172</strain>
    </source>
</reference>
<evidence type="ECO:0000256" key="2">
    <source>
        <dbReference type="ARBA" id="ARBA00022676"/>
    </source>
</evidence>
<dbReference type="SUPFAM" id="SSF53335">
    <property type="entry name" value="S-adenosyl-L-methionine-dependent methyltransferases"/>
    <property type="match status" value="1"/>
</dbReference>
<dbReference type="Pfam" id="PF00535">
    <property type="entry name" value="Glycos_transf_2"/>
    <property type="match status" value="1"/>
</dbReference>
<dbReference type="CDD" id="cd02440">
    <property type="entry name" value="AdoMet_MTases"/>
    <property type="match status" value="1"/>
</dbReference>
<dbReference type="Gene3D" id="3.90.550.10">
    <property type="entry name" value="Spore Coat Polysaccharide Biosynthesis Protein SpsA, Chain A"/>
    <property type="match status" value="1"/>
</dbReference>
<dbReference type="PANTHER" id="PTHR43179">
    <property type="entry name" value="RHAMNOSYLTRANSFERASE WBBL"/>
    <property type="match status" value="1"/>
</dbReference>
<dbReference type="InterPro" id="IPR029063">
    <property type="entry name" value="SAM-dependent_MTases_sf"/>
</dbReference>
<keyword evidence="2" id="KW-0328">Glycosyltransferase</keyword>